<dbReference type="Pfam" id="PF01522">
    <property type="entry name" value="Polysacc_deac_1"/>
    <property type="match status" value="1"/>
</dbReference>
<organism evidence="2 3">
    <name type="scientific">Nitrosopumilus oxyclinae</name>
    <dbReference type="NCBI Taxonomy" id="1959104"/>
    <lineage>
        <taxon>Archaea</taxon>
        <taxon>Nitrososphaerota</taxon>
        <taxon>Nitrososphaeria</taxon>
        <taxon>Nitrosopumilales</taxon>
        <taxon>Nitrosopumilaceae</taxon>
        <taxon>Nitrosopumilus</taxon>
    </lineage>
</organism>
<reference evidence="2 3" key="1">
    <citation type="submission" date="2018-02" db="EMBL/GenBank/DDBJ databases">
        <title>Complete genome of Nitrosopumilus oxyclinae HCE1.</title>
        <authorList>
            <person name="Qin W."/>
            <person name="Zheng Y."/>
            <person name="Stahl D.A."/>
        </authorList>
    </citation>
    <scope>NUCLEOTIDE SEQUENCE [LARGE SCALE GENOMIC DNA]</scope>
    <source>
        <strain evidence="2 3">HCE1</strain>
    </source>
</reference>
<dbReference type="OrthoDB" id="306789at2157"/>
<dbReference type="AlphaFoldDB" id="A0A7D5R3H8"/>
<dbReference type="PANTHER" id="PTHR10587">
    <property type="entry name" value="GLYCOSYL TRANSFERASE-RELATED"/>
    <property type="match status" value="1"/>
</dbReference>
<gene>
    <name evidence="2" type="ORF">C5F49_04650</name>
</gene>
<dbReference type="InterPro" id="IPR011330">
    <property type="entry name" value="Glyco_hydro/deAcase_b/a-brl"/>
</dbReference>
<dbReference type="GO" id="GO:0005975">
    <property type="term" value="P:carbohydrate metabolic process"/>
    <property type="evidence" value="ECO:0007669"/>
    <property type="project" value="InterPro"/>
</dbReference>
<evidence type="ECO:0000313" key="3">
    <source>
        <dbReference type="Proteomes" id="UP000509441"/>
    </source>
</evidence>
<dbReference type="EMBL" id="CP026994">
    <property type="protein sequence ID" value="QLH04677.1"/>
    <property type="molecule type" value="Genomic_DNA"/>
</dbReference>
<accession>A0A7D5R3H8</accession>
<name>A0A7D5R3H8_9ARCH</name>
<dbReference type="Gene3D" id="3.20.20.370">
    <property type="entry name" value="Glycoside hydrolase/deacetylase"/>
    <property type="match status" value="2"/>
</dbReference>
<dbReference type="SUPFAM" id="SSF88713">
    <property type="entry name" value="Glycoside hydrolase/deacetylase"/>
    <property type="match status" value="2"/>
</dbReference>
<dbReference type="KEGG" id="nox:C5F49_04650"/>
<evidence type="ECO:0000259" key="1">
    <source>
        <dbReference type="PROSITE" id="PS51677"/>
    </source>
</evidence>
<dbReference type="InterPro" id="IPR050248">
    <property type="entry name" value="Polysacc_deacetylase_ArnD"/>
</dbReference>
<feature type="domain" description="NodB homology" evidence="1">
    <location>
        <begin position="312"/>
        <end position="536"/>
    </location>
</feature>
<dbReference type="Proteomes" id="UP000509441">
    <property type="component" value="Chromosome"/>
</dbReference>
<sequence>MLFNKKCIVLSIIISLVLLIPHEQILAEENEIVEVEIKYTNGDRADFNDMEVKIFQDFDKVPILEKKIESNPEKILLPINHRYKIEVYVNGMYADVGYIQLNNNPEKLNIIIPLSGGLKFEVYYKNGNPIKDATVIIKSQDNVEWRKGLTNDKGETTRYWIQSTTKQDEHYIADVYLGEIFITSDYPIKLQAGLSLDKKINTNLQEVLEELITVNLYSGTKKITSNDGNYKVSLVNSVGKTVTTSDVNFRGDAQFSNLKTGMYSIKISSENNAENKYWPENKIPLVGNVNHFNIYKHTPKMIENENPLLECNCIAFRLDDIQDYWLADTQIEMIKLFEEENIPLTIGVIGGLIGNDQKITSVIKETLLNNNTEISNHSWNNDALTTVSKETQEKYILDTNEKIFEIFGVIPTSFIPPQNLYNDNTVEILKENGFTHLTSHIKENSRIFVENEFHNIPATTETGVLINGKDWVLNETSEIESEIIKSINQKGYAIIMMHPQGFTIKNEEIYAEPNQKALLELKILLGNVSTLDSKFVKLSEIKKNSTQNNYQENTHQTPINNTNVEKVKNTIDTCNCVSFRLDGVQDYWLNNIQIEIMNVFIENKIPLTVGIIADAFGNDQKITSFVKENTSKNGKILEVATKGIGLTPYTNYDKDEQNQNLKESIERIESVVGVAPHIFIPPSNVANSDTLKILEENKITHISTSLVNEENPTFALKGENIYRFPQITATGKFNPTSNIYEGRNSQQVVNELIDGVKNYGFGIITIQPQEFATVINSTYTNSVNKNQINELIKIIDEIDEKGYKIVPIGKINSNLIIVVPQWIKNNAGWWADGSIDDKTFVQGIEYLVKEKIIHVNDKSQTSKIEQNIPQWIKNNAGWWADGSIDDKTFVQGIEYLVKNGIILY</sequence>
<dbReference type="InterPro" id="IPR002509">
    <property type="entry name" value="NODB_dom"/>
</dbReference>
<dbReference type="PROSITE" id="PS51677">
    <property type="entry name" value="NODB"/>
    <property type="match status" value="1"/>
</dbReference>
<dbReference type="GeneID" id="56061233"/>
<evidence type="ECO:0000313" key="2">
    <source>
        <dbReference type="EMBL" id="QLH04677.1"/>
    </source>
</evidence>
<dbReference type="RefSeq" id="WP_179361887.1">
    <property type="nucleotide sequence ID" value="NZ_CP026994.1"/>
</dbReference>
<protein>
    <recommendedName>
        <fullName evidence="1">NodB homology domain-containing protein</fullName>
    </recommendedName>
</protein>
<keyword evidence="3" id="KW-1185">Reference proteome</keyword>
<proteinExistence type="predicted"/>
<dbReference type="GO" id="GO:0016810">
    <property type="term" value="F:hydrolase activity, acting on carbon-nitrogen (but not peptide) bonds"/>
    <property type="evidence" value="ECO:0007669"/>
    <property type="project" value="InterPro"/>
</dbReference>